<reference evidence="1 2" key="1">
    <citation type="submission" date="2019-09" db="EMBL/GenBank/DDBJ databases">
        <title>Bird 10,000 Genomes (B10K) Project - Family phase.</title>
        <authorList>
            <person name="Zhang G."/>
        </authorList>
    </citation>
    <scope>NUCLEOTIDE SEQUENCE [LARGE SCALE GENOMIC DNA]</scope>
    <source>
        <strain evidence="1">B10K-CU-031-23</strain>
    </source>
</reference>
<feature type="non-terminal residue" evidence="1">
    <location>
        <position position="72"/>
    </location>
</feature>
<evidence type="ECO:0000313" key="1">
    <source>
        <dbReference type="EMBL" id="NXE15075.1"/>
    </source>
</evidence>
<dbReference type="AlphaFoldDB" id="A0A7K8KIF8"/>
<dbReference type="EMBL" id="VWYV01001568">
    <property type="protein sequence ID" value="NXE15075.1"/>
    <property type="molecule type" value="Genomic_DNA"/>
</dbReference>
<sequence>CGAFCFSCVECWVSTDMDECCLSSPSVATRTLYCTGYNMLGSCDCTPTMCCPMCVPRQLKRDINQRKDGPVL</sequence>
<organism evidence="1 2">
    <name type="scientific">Lophotis ruficrista</name>
    <dbReference type="NCBI Taxonomy" id="172689"/>
    <lineage>
        <taxon>Eukaryota</taxon>
        <taxon>Metazoa</taxon>
        <taxon>Chordata</taxon>
        <taxon>Craniata</taxon>
        <taxon>Vertebrata</taxon>
        <taxon>Euteleostomi</taxon>
        <taxon>Archelosauria</taxon>
        <taxon>Archosauria</taxon>
        <taxon>Dinosauria</taxon>
        <taxon>Saurischia</taxon>
        <taxon>Theropoda</taxon>
        <taxon>Coelurosauria</taxon>
        <taxon>Aves</taxon>
        <taxon>Neognathae</taxon>
        <taxon>Neoaves</taxon>
        <taxon>Otidimorphae</taxon>
        <taxon>Otidiformes</taxon>
        <taxon>Otididae</taxon>
        <taxon>Lophotis</taxon>
    </lineage>
</organism>
<dbReference type="Proteomes" id="UP000533896">
    <property type="component" value="Unassembled WGS sequence"/>
</dbReference>
<proteinExistence type="predicted"/>
<protein>
    <submittedName>
        <fullName evidence="1">PLAC8 protein</fullName>
    </submittedName>
</protein>
<accession>A0A7K8KIF8</accession>
<gene>
    <name evidence="1" type="primary">Plac8_0</name>
    <name evidence="1" type="ORF">LOPRUF_R06882</name>
</gene>
<keyword evidence="2" id="KW-1185">Reference proteome</keyword>
<comment type="caution">
    <text evidence="1">The sequence shown here is derived from an EMBL/GenBank/DDBJ whole genome shotgun (WGS) entry which is preliminary data.</text>
</comment>
<name>A0A7K8KIF8_9AVES</name>
<feature type="non-terminal residue" evidence="1">
    <location>
        <position position="1"/>
    </location>
</feature>
<evidence type="ECO:0000313" key="2">
    <source>
        <dbReference type="Proteomes" id="UP000533896"/>
    </source>
</evidence>